<evidence type="ECO:0000256" key="1">
    <source>
        <dbReference type="ARBA" id="ARBA00004555"/>
    </source>
</evidence>
<reference evidence="9 10" key="1">
    <citation type="journal article" date="2013" name="PLoS Genet.">
        <title>The genome and development-dependent transcriptomes of Pyronema confluens: a window into fungal evolution.</title>
        <authorList>
            <person name="Traeger S."/>
            <person name="Altegoer F."/>
            <person name="Freitag M."/>
            <person name="Gabaldon T."/>
            <person name="Kempken F."/>
            <person name="Kumar A."/>
            <person name="Marcet-Houben M."/>
            <person name="Poggeler S."/>
            <person name="Stajich J.E."/>
            <person name="Nowrousian M."/>
        </authorList>
    </citation>
    <scope>NUCLEOTIDE SEQUENCE [LARGE SCALE GENOMIC DNA]</scope>
    <source>
        <strain evidence="10">CBS 100304</strain>
        <tissue evidence="9">Vegetative mycelium</tissue>
    </source>
</reference>
<evidence type="ECO:0000256" key="3">
    <source>
        <dbReference type="SAM" id="MobiDB-lite"/>
    </source>
</evidence>
<dbReference type="Pfam" id="PF26282">
    <property type="entry name" value="Ig_TRAPPC9-Trs120_3rd"/>
    <property type="match status" value="1"/>
</dbReference>
<dbReference type="Pfam" id="PF26251">
    <property type="entry name" value="TPR_TRAPPC9-Trs120"/>
    <property type="match status" value="1"/>
</dbReference>
<dbReference type="GO" id="GO:0005802">
    <property type="term" value="C:trans-Golgi network"/>
    <property type="evidence" value="ECO:0007669"/>
    <property type="project" value="TreeGrafter"/>
</dbReference>
<comment type="subcellular location">
    <subcellularLocation>
        <location evidence="1">Golgi apparatus</location>
    </subcellularLocation>
</comment>
<feature type="region of interest" description="Disordered" evidence="3">
    <location>
        <begin position="191"/>
        <end position="220"/>
    </location>
</feature>
<evidence type="ECO:0000259" key="8">
    <source>
        <dbReference type="Pfam" id="PF26283"/>
    </source>
</evidence>
<proteinExistence type="predicted"/>
<gene>
    <name evidence="9" type="ORF">PCON_06535</name>
</gene>
<dbReference type="STRING" id="1076935.U4L3R2"/>
<evidence type="ECO:0000259" key="4">
    <source>
        <dbReference type="Pfam" id="PF08626"/>
    </source>
</evidence>
<feature type="domain" description="Trs120/TRAPPC9 fourth Ig-like" evidence="8">
    <location>
        <begin position="1235"/>
        <end position="1387"/>
    </location>
</feature>
<dbReference type="OrthoDB" id="27962at2759"/>
<evidence type="ECO:0000259" key="5">
    <source>
        <dbReference type="Pfam" id="PF26251"/>
    </source>
</evidence>
<evidence type="ECO:0000313" key="10">
    <source>
        <dbReference type="Proteomes" id="UP000018144"/>
    </source>
</evidence>
<keyword evidence="10" id="KW-1185">Reference proteome</keyword>
<dbReference type="Pfam" id="PF26283">
    <property type="entry name" value="Ig_TRAPPC9-Trs120_4th"/>
    <property type="match status" value="1"/>
</dbReference>
<keyword evidence="2" id="KW-0333">Golgi apparatus</keyword>
<feature type="domain" description="Trs120/TRAPPC9 first Ig-like" evidence="6">
    <location>
        <begin position="677"/>
        <end position="876"/>
    </location>
</feature>
<feature type="domain" description="Trs120/TRAPPC9 N-terminal" evidence="4">
    <location>
        <begin position="6"/>
        <end position="324"/>
    </location>
</feature>
<dbReference type="InterPro" id="IPR058567">
    <property type="entry name" value="Ig_TRAPPC9_Trs120_3rd"/>
</dbReference>
<evidence type="ECO:0000259" key="6">
    <source>
        <dbReference type="Pfam" id="PF26254"/>
    </source>
</evidence>
<feature type="compositionally biased region" description="Polar residues" evidence="3">
    <location>
        <begin position="193"/>
        <end position="209"/>
    </location>
</feature>
<accession>U4L3R2</accession>
<dbReference type="Pfam" id="PF26254">
    <property type="entry name" value="Ig_TRAPPC9-Trs120_1st"/>
    <property type="match status" value="1"/>
</dbReference>
<dbReference type="Pfam" id="PF08626">
    <property type="entry name" value="TRAPPC9-Trs120"/>
    <property type="match status" value="1"/>
</dbReference>
<organism evidence="9 10">
    <name type="scientific">Pyronema omphalodes (strain CBS 100304)</name>
    <name type="common">Pyronema confluens</name>
    <dbReference type="NCBI Taxonomy" id="1076935"/>
    <lineage>
        <taxon>Eukaryota</taxon>
        <taxon>Fungi</taxon>
        <taxon>Dikarya</taxon>
        <taxon>Ascomycota</taxon>
        <taxon>Pezizomycotina</taxon>
        <taxon>Pezizomycetes</taxon>
        <taxon>Pezizales</taxon>
        <taxon>Pyronemataceae</taxon>
        <taxon>Pyronema</taxon>
    </lineage>
</organism>
<dbReference type="InterPro" id="IPR058563">
    <property type="entry name" value="Trs120_TRAPPC9_N"/>
</dbReference>
<dbReference type="Pfam" id="PF26280">
    <property type="entry name" value="Ig_TRAPPC9-Trs120_2nd"/>
    <property type="match status" value="2"/>
</dbReference>
<dbReference type="InterPro" id="IPR058564">
    <property type="entry name" value="TPR_TRAPPC9_Trs120"/>
</dbReference>
<feature type="region of interest" description="Disordered" evidence="3">
    <location>
        <begin position="331"/>
        <end position="358"/>
    </location>
</feature>
<dbReference type="OMA" id="EHSRDRM"/>
<dbReference type="InterPro" id="IPR058568">
    <property type="entry name" value="Ig_TRAPPC9_Trs120_4th"/>
</dbReference>
<evidence type="ECO:0000313" key="9">
    <source>
        <dbReference type="EMBL" id="CCX06948.1"/>
    </source>
</evidence>
<evidence type="ECO:0000256" key="2">
    <source>
        <dbReference type="ARBA" id="ARBA00023034"/>
    </source>
</evidence>
<feature type="domain" description="Trs120/TRAPPC9 TPR region" evidence="5">
    <location>
        <begin position="366"/>
        <end position="663"/>
    </location>
</feature>
<protein>
    <submittedName>
        <fullName evidence="9">Similar to Transport protein particle subunit trs120 acc. no. O14251</fullName>
    </submittedName>
</protein>
<name>U4L3R2_PYROM</name>
<dbReference type="PANTHER" id="PTHR21512">
    <property type="entry name" value="TRAFFICKING PROTEIN PARTICLE COMPLEX SUBUNIT 9"/>
    <property type="match status" value="1"/>
</dbReference>
<feature type="domain" description="Trs120/TRAPPC9 third Ig-like" evidence="7">
    <location>
        <begin position="1053"/>
        <end position="1229"/>
    </location>
</feature>
<evidence type="ECO:0000259" key="7">
    <source>
        <dbReference type="Pfam" id="PF26282"/>
    </source>
</evidence>
<dbReference type="Proteomes" id="UP000018144">
    <property type="component" value="Unassembled WGS sequence"/>
</dbReference>
<dbReference type="InterPro" id="IPR058565">
    <property type="entry name" value="Ig_TRAPPC9_Trs120_1st"/>
</dbReference>
<sequence>MTLDSLSFIAPARLRALLCPIGRIRRSRFSSFVRRLQAANVVRLSDVTPDTRPNQTMFNPQGFPDGQLIWELTTSMDTEHEYLEGFEMHRRTFAIIAIADYNETIDPEALSRQLDDLSQLYPSALYHVCLMFDAPPDAAQHELLKPPTKAGHPRFLPVPAEKDCKTTSMRTLMCDITAPLLSEMSSLGKKLQQDATLESPLSQANQDKQPGNLRDRRSSLPGSILNAAGVIPDKRKTMTGFGGGAAGSTSSSDKTRLKGKGRVQISIAALHLLAGRTPDALKEYVEGAESCRGINDHLWHGKALEGIGVCLLILSNLKIPFTVPVIPHPTAENKAAKSSPAPSKPATPIPASLNGQETTSPAQVIEHLHELHNSTIKLYQKAANIPGESIPHISYCELVLRYTKMLTSVHLSNGVISDAIAHIVSGTPIPHKGPKLNVPSRIDISENAMRAYPYPIEMMTVLEATKVLSGIASIFGAIGMKRRKALVTRELLKILVPSLIQARVVGAAEVGIHPAAGLNALSGGSPLDLGEGDVETGIMELLDELCRAYGVLANLGEENTPTEKDVIPPRPTSSGTMVTGLRTSIWTKAVIAEHEIRSFGWPALKIQVLRNCTALCEALPDFQGVLNFTTQLLKTADMELTKEEQIKLSTTIQRTVGAARKLGINGVEADYWDQFLLRDIEFVENTTWKPPIPRNKSELIDNDEETSTAVEEITPFIYNPFQVIENSTEETILVQREPAEFKVTLQNPFEFEVEVESVILDATGVDVEVQQAGVIIPPFRTYQVSVFATPNGIGEINITGCRIKVYGCKERSFPIFTGGLDPRERDPKTKWYGLRAAEPKSERPISNISGSINRSSLRLPPVLHPIPKTLTLTVVDSQPLLVVKSASLSQSAIMVLEGERKVFHITLKNLSDVEVDFLAFYFTDSTTGRIQQALAEKTNSPAEIYELELMLAKKRAFVYHRSRPMGPEKRVSHIRNPTLTPKASAQDLTKRRVYIPANGTASFEIEVLGKPGLTHGTIQANYSHLGRPRSEIGDRFYTREVVYPVTVTVNASIELARVDFIPFSTDFILSPGSSPDDTAFKDLFVGTGIYDHPSEYCLMLLDVRNAWPHPLKIKMAIKDAFDSDESKTFTSDDILQAGHTSRIILPVKRIFLQNPYAPIPSISATQRQFVVSSTKISLEQERQSREAFWYREELLKRLCGVWEELGSQRTGEIELRGIRLTPRMVETLKIEDVGISVAVGKDLKNVNELSPSKFVVATDTFLTLATTITNRTTRRIRPILRLLPSLKNVPLPQSFDLNRRFAVNGLLQQALPPLEPGEERVVETGFVVWAKGEYEVSASVEEVIGVEKVGEVPEGLGEDGRPLDVLNGTRGTRRGWVCREVLVVVARDVR</sequence>
<dbReference type="EMBL" id="HF935324">
    <property type="protein sequence ID" value="CCX06948.1"/>
    <property type="molecule type" value="Genomic_DNA"/>
</dbReference>
<dbReference type="eggNOG" id="KOG1953">
    <property type="taxonomic scope" value="Eukaryota"/>
</dbReference>
<dbReference type="PANTHER" id="PTHR21512:SF5">
    <property type="entry name" value="TRAFFICKING PROTEIN PARTICLE COMPLEX SUBUNIT 9"/>
    <property type="match status" value="1"/>
</dbReference>
<dbReference type="InterPro" id="IPR013935">
    <property type="entry name" value="Trs120_TRAPPC9"/>
</dbReference>